<accession>A0A9P4IUW4</accession>
<protein>
    <submittedName>
        <fullName evidence="2">Uncharacterized protein</fullName>
    </submittedName>
</protein>
<feature type="region of interest" description="Disordered" evidence="1">
    <location>
        <begin position="46"/>
        <end position="65"/>
    </location>
</feature>
<organism evidence="2 3">
    <name type="scientific">Rhizodiscina lignyota</name>
    <dbReference type="NCBI Taxonomy" id="1504668"/>
    <lineage>
        <taxon>Eukaryota</taxon>
        <taxon>Fungi</taxon>
        <taxon>Dikarya</taxon>
        <taxon>Ascomycota</taxon>
        <taxon>Pezizomycotina</taxon>
        <taxon>Dothideomycetes</taxon>
        <taxon>Pleosporomycetidae</taxon>
        <taxon>Aulographales</taxon>
        <taxon>Rhizodiscinaceae</taxon>
        <taxon>Rhizodiscina</taxon>
    </lineage>
</organism>
<feature type="compositionally biased region" description="Polar residues" evidence="1">
    <location>
        <begin position="47"/>
        <end position="58"/>
    </location>
</feature>
<evidence type="ECO:0000313" key="2">
    <source>
        <dbReference type="EMBL" id="KAF2104731.1"/>
    </source>
</evidence>
<dbReference type="Proteomes" id="UP000799772">
    <property type="component" value="Unassembled WGS sequence"/>
</dbReference>
<comment type="caution">
    <text evidence="2">The sequence shown here is derived from an EMBL/GenBank/DDBJ whole genome shotgun (WGS) entry which is preliminary data.</text>
</comment>
<dbReference type="AlphaFoldDB" id="A0A9P4IUW4"/>
<evidence type="ECO:0000256" key="1">
    <source>
        <dbReference type="SAM" id="MobiDB-lite"/>
    </source>
</evidence>
<feature type="region of interest" description="Disordered" evidence="1">
    <location>
        <begin position="1"/>
        <end position="30"/>
    </location>
</feature>
<keyword evidence="3" id="KW-1185">Reference proteome</keyword>
<dbReference type="EMBL" id="ML978121">
    <property type="protein sequence ID" value="KAF2104731.1"/>
    <property type="molecule type" value="Genomic_DNA"/>
</dbReference>
<reference evidence="2" key="1">
    <citation type="journal article" date="2020" name="Stud. Mycol.">
        <title>101 Dothideomycetes genomes: a test case for predicting lifestyles and emergence of pathogens.</title>
        <authorList>
            <person name="Haridas S."/>
            <person name="Albert R."/>
            <person name="Binder M."/>
            <person name="Bloem J."/>
            <person name="Labutti K."/>
            <person name="Salamov A."/>
            <person name="Andreopoulos B."/>
            <person name="Baker S."/>
            <person name="Barry K."/>
            <person name="Bills G."/>
            <person name="Bluhm B."/>
            <person name="Cannon C."/>
            <person name="Castanera R."/>
            <person name="Culley D."/>
            <person name="Daum C."/>
            <person name="Ezra D."/>
            <person name="Gonzalez J."/>
            <person name="Henrissat B."/>
            <person name="Kuo A."/>
            <person name="Liang C."/>
            <person name="Lipzen A."/>
            <person name="Lutzoni F."/>
            <person name="Magnuson J."/>
            <person name="Mondo S."/>
            <person name="Nolan M."/>
            <person name="Ohm R."/>
            <person name="Pangilinan J."/>
            <person name="Park H.-J."/>
            <person name="Ramirez L."/>
            <person name="Alfaro M."/>
            <person name="Sun H."/>
            <person name="Tritt A."/>
            <person name="Yoshinaga Y."/>
            <person name="Zwiers L.-H."/>
            <person name="Turgeon B."/>
            <person name="Goodwin S."/>
            <person name="Spatafora J."/>
            <person name="Crous P."/>
            <person name="Grigoriev I."/>
        </authorList>
    </citation>
    <scope>NUCLEOTIDE SEQUENCE</scope>
    <source>
        <strain evidence="2">CBS 133067</strain>
    </source>
</reference>
<proteinExistence type="predicted"/>
<feature type="compositionally biased region" description="Basic and acidic residues" evidence="1">
    <location>
        <begin position="1"/>
        <end position="26"/>
    </location>
</feature>
<dbReference type="OrthoDB" id="4167490at2759"/>
<evidence type="ECO:0000313" key="3">
    <source>
        <dbReference type="Proteomes" id="UP000799772"/>
    </source>
</evidence>
<name>A0A9P4IUW4_9PEZI</name>
<sequence length="393" mass="45235">MSERKQPCADAEHESGRTTQDRSERKRGFRQFINRKTTKLAKILSLHTRSQESPQSMVSEGHETRESLLPPNKAIDEHNTVTKLLPEHSCVAGSCPKGGSPLELLPNELLHQIWFQSLSLELPWVSSALSRKLADPVTKKLFLRSWVVRMPFGVYIKGKRVEKSFGCDLPLLQYLVNSPFFSESLYTSIRESAYERFGVMRDDFESCVFLQLPRSLQIPLRVLEDTIKANKYFGLYQNLLNDGASPQPLDKATPLLLKGISAGHSETMQPFFSWIYRAGRFVPPSVLEEVLANPQKTTGHMRCVRYAISASIDNEYPPRHPPIRKKFHPDFTRATFTEERYPHLWRWLKINFRVNIYHSLPGYWTSSIRDFELACDGLQADGEQIAQFLDFWS</sequence>
<gene>
    <name evidence="2" type="ORF">NA57DRAFT_51537</name>
</gene>